<protein>
    <recommendedName>
        <fullName evidence="1">DUF6699 domain-containing protein</fullName>
    </recommendedName>
</protein>
<dbReference type="InParanoid" id="A0A0C2X5Y1"/>
<dbReference type="OrthoDB" id="3144234at2759"/>
<organism evidence="2 3">
    <name type="scientific">Amanita muscaria (strain Koide BX008)</name>
    <dbReference type="NCBI Taxonomy" id="946122"/>
    <lineage>
        <taxon>Eukaryota</taxon>
        <taxon>Fungi</taxon>
        <taxon>Dikarya</taxon>
        <taxon>Basidiomycota</taxon>
        <taxon>Agaricomycotina</taxon>
        <taxon>Agaricomycetes</taxon>
        <taxon>Agaricomycetidae</taxon>
        <taxon>Agaricales</taxon>
        <taxon>Pluteineae</taxon>
        <taxon>Amanitaceae</taxon>
        <taxon>Amanita</taxon>
    </lineage>
</organism>
<dbReference type="Proteomes" id="UP000054549">
    <property type="component" value="Unassembled WGS sequence"/>
</dbReference>
<sequence length="180" mass="20163">MDRIQLHRLLRYELAYSQRAPIDWDFHDPVTSACYRVPPIAQGITLLKEDFAMSATTPSLTSLRIICDVLPYDWPVVARNADGVTIKDVLLAIHDALEKQITMREWSNFADKQRNRITIVFDARWRRAADPLATRAIGVERVDTLLHHTAFGGLTVIPATEPTCVLTLAVCKAVVPSPSS</sequence>
<keyword evidence="3" id="KW-1185">Reference proteome</keyword>
<dbReference type="InterPro" id="IPR046522">
    <property type="entry name" value="DUF6699"/>
</dbReference>
<gene>
    <name evidence="2" type="ORF">M378DRAFT_636639</name>
</gene>
<reference evidence="2 3" key="1">
    <citation type="submission" date="2014-04" db="EMBL/GenBank/DDBJ databases">
        <title>Evolutionary Origins and Diversification of the Mycorrhizal Mutualists.</title>
        <authorList>
            <consortium name="DOE Joint Genome Institute"/>
            <consortium name="Mycorrhizal Genomics Consortium"/>
            <person name="Kohler A."/>
            <person name="Kuo A."/>
            <person name="Nagy L.G."/>
            <person name="Floudas D."/>
            <person name="Copeland A."/>
            <person name="Barry K.W."/>
            <person name="Cichocki N."/>
            <person name="Veneault-Fourrey C."/>
            <person name="LaButti K."/>
            <person name="Lindquist E.A."/>
            <person name="Lipzen A."/>
            <person name="Lundell T."/>
            <person name="Morin E."/>
            <person name="Murat C."/>
            <person name="Riley R."/>
            <person name="Ohm R."/>
            <person name="Sun H."/>
            <person name="Tunlid A."/>
            <person name="Henrissat B."/>
            <person name="Grigoriev I.V."/>
            <person name="Hibbett D.S."/>
            <person name="Martin F."/>
        </authorList>
    </citation>
    <scope>NUCLEOTIDE SEQUENCE [LARGE SCALE GENOMIC DNA]</scope>
    <source>
        <strain evidence="2 3">Koide BX008</strain>
    </source>
</reference>
<dbReference type="EMBL" id="KN818252">
    <property type="protein sequence ID" value="KIL64128.1"/>
    <property type="molecule type" value="Genomic_DNA"/>
</dbReference>
<dbReference type="HOGENOM" id="CLU_085813_2_0_1"/>
<dbReference type="AlphaFoldDB" id="A0A0C2X5Y1"/>
<name>A0A0C2X5Y1_AMAMK</name>
<evidence type="ECO:0000313" key="3">
    <source>
        <dbReference type="Proteomes" id="UP000054549"/>
    </source>
</evidence>
<accession>A0A0C2X5Y1</accession>
<evidence type="ECO:0000259" key="1">
    <source>
        <dbReference type="Pfam" id="PF20415"/>
    </source>
</evidence>
<dbReference type="STRING" id="946122.A0A0C2X5Y1"/>
<proteinExistence type="predicted"/>
<feature type="domain" description="DUF6699" evidence="1">
    <location>
        <begin position="22"/>
        <end position="155"/>
    </location>
</feature>
<evidence type="ECO:0000313" key="2">
    <source>
        <dbReference type="EMBL" id="KIL64128.1"/>
    </source>
</evidence>
<dbReference type="Pfam" id="PF20415">
    <property type="entry name" value="DUF6699"/>
    <property type="match status" value="1"/>
</dbReference>